<protein>
    <submittedName>
        <fullName evidence="4">Uncharacterized protein</fullName>
    </submittedName>
</protein>
<dbReference type="Proteomes" id="UP000499080">
    <property type="component" value="Unassembled WGS sequence"/>
</dbReference>
<accession>A0A4Y2PZN9</accession>
<reference evidence="4 5" key="1">
    <citation type="journal article" date="2019" name="Sci. Rep.">
        <title>Orb-weaving spider Araneus ventricosus genome elucidates the spidroin gene catalogue.</title>
        <authorList>
            <person name="Kono N."/>
            <person name="Nakamura H."/>
            <person name="Ohtoshi R."/>
            <person name="Moran D.A.P."/>
            <person name="Shinohara A."/>
            <person name="Yoshida Y."/>
            <person name="Fujiwara M."/>
            <person name="Mori M."/>
            <person name="Tomita M."/>
            <person name="Arakawa K."/>
        </authorList>
    </citation>
    <scope>NUCLEOTIDE SEQUENCE [LARGE SCALE GENOMIC DNA]</scope>
</reference>
<organism evidence="4 5">
    <name type="scientific">Araneus ventricosus</name>
    <name type="common">Orbweaver spider</name>
    <name type="synonym">Epeira ventricosa</name>
    <dbReference type="NCBI Taxonomy" id="182803"/>
    <lineage>
        <taxon>Eukaryota</taxon>
        <taxon>Metazoa</taxon>
        <taxon>Ecdysozoa</taxon>
        <taxon>Arthropoda</taxon>
        <taxon>Chelicerata</taxon>
        <taxon>Arachnida</taxon>
        <taxon>Araneae</taxon>
        <taxon>Araneomorphae</taxon>
        <taxon>Entelegynae</taxon>
        <taxon>Araneoidea</taxon>
        <taxon>Araneidae</taxon>
        <taxon>Araneus</taxon>
    </lineage>
</organism>
<evidence type="ECO:0000313" key="4">
    <source>
        <dbReference type="EMBL" id="GBN56070.1"/>
    </source>
</evidence>
<dbReference type="AlphaFoldDB" id="A0A4Y2PZN9"/>
<dbReference type="EMBL" id="BGPR01135624">
    <property type="protein sequence ID" value="GBN56065.1"/>
    <property type="molecule type" value="Genomic_DNA"/>
</dbReference>
<name>A0A4Y2PZN9_ARAVE</name>
<evidence type="ECO:0000313" key="5">
    <source>
        <dbReference type="Proteomes" id="UP000499080"/>
    </source>
</evidence>
<proteinExistence type="predicted"/>
<evidence type="ECO:0000313" key="1">
    <source>
        <dbReference type="EMBL" id="GBN55994.1"/>
    </source>
</evidence>
<gene>
    <name evidence="3" type="ORF">AVEN_203427_1</name>
    <name evidence="4" type="ORF">AVEN_207560_1</name>
    <name evidence="1" type="ORF">AVEN_251223_1</name>
    <name evidence="2" type="ORF">AVEN_255388_1</name>
</gene>
<dbReference type="EMBL" id="BGPR01135594">
    <property type="protein sequence ID" value="GBN55994.1"/>
    <property type="molecule type" value="Genomic_DNA"/>
</dbReference>
<dbReference type="EMBL" id="BGPR01135596">
    <property type="protein sequence ID" value="GBN56000.1"/>
    <property type="molecule type" value="Genomic_DNA"/>
</dbReference>
<evidence type="ECO:0000313" key="2">
    <source>
        <dbReference type="EMBL" id="GBN56000.1"/>
    </source>
</evidence>
<keyword evidence="5" id="KW-1185">Reference proteome</keyword>
<evidence type="ECO:0000313" key="3">
    <source>
        <dbReference type="EMBL" id="GBN56065.1"/>
    </source>
</evidence>
<dbReference type="EMBL" id="BGPR01135626">
    <property type="protein sequence ID" value="GBN56070.1"/>
    <property type="molecule type" value="Genomic_DNA"/>
</dbReference>
<comment type="caution">
    <text evidence="4">The sequence shown here is derived from an EMBL/GenBank/DDBJ whole genome shotgun (WGS) entry which is preliminary data.</text>
</comment>
<sequence>MVLFENGGVMFWVSISHNEIWPVNYQDTSLMTQRCRNNILGTLGGPPAAVIHMNDKARSYCAWLVDDVLSDENGQAIMFLRNKPIELASDIVG</sequence>